<protein>
    <submittedName>
        <fullName evidence="2">Uncharacterized protein</fullName>
    </submittedName>
</protein>
<feature type="compositionally biased region" description="Low complexity" evidence="1">
    <location>
        <begin position="26"/>
        <end position="38"/>
    </location>
</feature>
<proteinExistence type="predicted"/>
<feature type="region of interest" description="Disordered" evidence="1">
    <location>
        <begin position="1"/>
        <end position="41"/>
    </location>
</feature>
<comment type="caution">
    <text evidence="2">The sequence shown here is derived from an EMBL/GenBank/DDBJ whole genome shotgun (WGS) entry which is preliminary data.</text>
</comment>
<dbReference type="AlphaFoldDB" id="A0A699RKJ5"/>
<evidence type="ECO:0000256" key="1">
    <source>
        <dbReference type="SAM" id="MobiDB-lite"/>
    </source>
</evidence>
<reference evidence="2" key="1">
    <citation type="journal article" date="2019" name="Sci. Rep.">
        <title>Draft genome of Tanacetum cinerariifolium, the natural source of mosquito coil.</title>
        <authorList>
            <person name="Yamashiro T."/>
            <person name="Shiraishi A."/>
            <person name="Satake H."/>
            <person name="Nakayama K."/>
        </authorList>
    </citation>
    <scope>NUCLEOTIDE SEQUENCE</scope>
</reference>
<feature type="region of interest" description="Disordered" evidence="1">
    <location>
        <begin position="84"/>
        <end position="108"/>
    </location>
</feature>
<sequence>DSRSSQVLPPPPLPPSTNQEGQSHGSAAPSSSKIAASAEYKSWTTTDTRLRPYVSSILKDLQMDNDMALDAQVNLRQDWWKPLEEDRPATPKPAWSIPSSDLPVLKHN</sequence>
<name>A0A699RKJ5_TANCI</name>
<evidence type="ECO:0000313" key="2">
    <source>
        <dbReference type="EMBL" id="GFC84502.1"/>
    </source>
</evidence>
<feature type="non-terminal residue" evidence="2">
    <location>
        <position position="1"/>
    </location>
</feature>
<feature type="compositionally biased region" description="Polar residues" evidence="1">
    <location>
        <begin position="16"/>
        <end position="25"/>
    </location>
</feature>
<accession>A0A699RKJ5</accession>
<gene>
    <name evidence="2" type="ORF">Tci_856472</name>
</gene>
<organism evidence="2">
    <name type="scientific">Tanacetum cinerariifolium</name>
    <name type="common">Dalmatian daisy</name>
    <name type="synonym">Chrysanthemum cinerariifolium</name>
    <dbReference type="NCBI Taxonomy" id="118510"/>
    <lineage>
        <taxon>Eukaryota</taxon>
        <taxon>Viridiplantae</taxon>
        <taxon>Streptophyta</taxon>
        <taxon>Embryophyta</taxon>
        <taxon>Tracheophyta</taxon>
        <taxon>Spermatophyta</taxon>
        <taxon>Magnoliopsida</taxon>
        <taxon>eudicotyledons</taxon>
        <taxon>Gunneridae</taxon>
        <taxon>Pentapetalae</taxon>
        <taxon>asterids</taxon>
        <taxon>campanulids</taxon>
        <taxon>Asterales</taxon>
        <taxon>Asteraceae</taxon>
        <taxon>Asteroideae</taxon>
        <taxon>Anthemideae</taxon>
        <taxon>Anthemidinae</taxon>
        <taxon>Tanacetum</taxon>
    </lineage>
</organism>
<dbReference type="EMBL" id="BKCJ011094941">
    <property type="protein sequence ID" value="GFC84502.1"/>
    <property type="molecule type" value="Genomic_DNA"/>
</dbReference>